<dbReference type="Gene3D" id="3.10.560.10">
    <property type="entry name" value="Outer membrane lipoprotein wza domain like"/>
    <property type="match status" value="1"/>
</dbReference>
<protein>
    <submittedName>
        <fullName evidence="3">Polysaccharide export protein</fullName>
    </submittedName>
</protein>
<dbReference type="PANTHER" id="PTHR33619">
    <property type="entry name" value="POLYSACCHARIDE EXPORT PROTEIN GFCE-RELATED"/>
    <property type="match status" value="1"/>
</dbReference>
<name>A0AA41ZKF3_9GAMM</name>
<dbReference type="PROSITE" id="PS51257">
    <property type="entry name" value="PROKAR_LIPOPROTEIN"/>
    <property type="match status" value="1"/>
</dbReference>
<dbReference type="Proteomes" id="UP001165678">
    <property type="component" value="Unassembled WGS sequence"/>
</dbReference>
<sequence length="377" mass="40758">MNARYVPILLALMAMILGGCTPVDRASVSPKDHWQHSRLWSSEVEQIPSRPARLEQLNAQRLSAGDRITITVAAGDNFNGRYEIDHDGRLRLPWLTPIEAVGKSAPELAEAIRHQLESEGMFRSGLAYVTVQLHSWAPISVRVEGAVFNPGRVDISARSALDRSERQSVASGEAGTGRRLSNALAAAGGIRPDADITRVVLIRNDIPYSLDLAGFIDGTRVIDPFLRDGDRLVIGSTGHFSSSLMRPMPITLPGIKIFASNLTQPASSNGNSNLGEDAMAFPYGTRLLQAAIKANCIGGIQTTSGNRNIVLISENPMTRKPVILSRNSDALMAHSNDAGINPWLMPGDTLSCYDSGVTNLRDIAKVLTEIVVPFSLF</sequence>
<dbReference type="AlphaFoldDB" id="A0AA41ZKF3"/>
<evidence type="ECO:0000259" key="2">
    <source>
        <dbReference type="Pfam" id="PF02563"/>
    </source>
</evidence>
<organism evidence="3 4">
    <name type="scientific">Larsenimonas rhizosphaerae</name>
    <dbReference type="NCBI Taxonomy" id="2944682"/>
    <lineage>
        <taxon>Bacteria</taxon>
        <taxon>Pseudomonadati</taxon>
        <taxon>Pseudomonadota</taxon>
        <taxon>Gammaproteobacteria</taxon>
        <taxon>Oceanospirillales</taxon>
        <taxon>Halomonadaceae</taxon>
        <taxon>Larsenimonas</taxon>
    </lineage>
</organism>
<dbReference type="Pfam" id="PF02563">
    <property type="entry name" value="Poly_export"/>
    <property type="match status" value="1"/>
</dbReference>
<comment type="caution">
    <text evidence="3">The sequence shown here is derived from an EMBL/GenBank/DDBJ whole genome shotgun (WGS) entry which is preliminary data.</text>
</comment>
<feature type="domain" description="Polysaccharide export protein N-terminal" evidence="2">
    <location>
        <begin position="59"/>
        <end position="131"/>
    </location>
</feature>
<reference evidence="3" key="1">
    <citation type="submission" date="2022-11" db="EMBL/GenBank/DDBJ databases">
        <title>Larsenimonas rhizosphaerae sp. nov., isolated from a tidal mudflat.</title>
        <authorList>
            <person name="Lee S.D."/>
            <person name="Kim I.S."/>
        </authorList>
    </citation>
    <scope>NUCLEOTIDE SEQUENCE</scope>
    <source>
        <strain evidence="3">GH2-1</strain>
    </source>
</reference>
<dbReference type="InterPro" id="IPR049712">
    <property type="entry name" value="Poly_export"/>
</dbReference>
<gene>
    <name evidence="3" type="ORF">OQ287_05145</name>
</gene>
<evidence type="ECO:0000313" key="3">
    <source>
        <dbReference type="EMBL" id="MCX2523616.1"/>
    </source>
</evidence>
<accession>A0AA41ZKF3</accession>
<evidence type="ECO:0000256" key="1">
    <source>
        <dbReference type="ARBA" id="ARBA00022729"/>
    </source>
</evidence>
<evidence type="ECO:0000313" key="4">
    <source>
        <dbReference type="Proteomes" id="UP001165678"/>
    </source>
</evidence>
<dbReference type="GO" id="GO:0015159">
    <property type="term" value="F:polysaccharide transmembrane transporter activity"/>
    <property type="evidence" value="ECO:0007669"/>
    <property type="project" value="InterPro"/>
</dbReference>
<dbReference type="InterPro" id="IPR003715">
    <property type="entry name" value="Poly_export_N"/>
</dbReference>
<dbReference type="EMBL" id="JAPIVE010000001">
    <property type="protein sequence ID" value="MCX2523616.1"/>
    <property type="molecule type" value="Genomic_DNA"/>
</dbReference>
<dbReference type="RefSeq" id="WP_250937334.1">
    <property type="nucleotide sequence ID" value="NZ_JAMLJK010000001.1"/>
</dbReference>
<keyword evidence="4" id="KW-1185">Reference proteome</keyword>
<keyword evidence="1" id="KW-0732">Signal</keyword>
<proteinExistence type="predicted"/>
<dbReference type="PANTHER" id="PTHR33619:SF3">
    <property type="entry name" value="POLYSACCHARIDE EXPORT PROTEIN GFCE-RELATED"/>
    <property type="match status" value="1"/>
</dbReference>